<dbReference type="GO" id="GO:0003723">
    <property type="term" value="F:RNA binding"/>
    <property type="evidence" value="ECO:0007669"/>
    <property type="project" value="UniProtKB-UniRule"/>
</dbReference>
<dbReference type="Pfam" id="PF00567">
    <property type="entry name" value="TUDOR"/>
    <property type="match status" value="1"/>
</dbReference>
<feature type="compositionally biased region" description="Polar residues" evidence="2">
    <location>
        <begin position="129"/>
        <end position="173"/>
    </location>
</feature>
<name>A0A8S1ECZ9_9PELO</name>
<reference evidence="4 5" key="1">
    <citation type="submission" date="2020-04" db="EMBL/GenBank/DDBJ databases">
        <authorList>
            <person name="Laetsch R D."/>
            <person name="Stevens L."/>
            <person name="Kumar S."/>
            <person name="Blaxter L. M."/>
        </authorList>
    </citation>
    <scope>NUCLEOTIDE SEQUENCE [LARGE SCALE GENOMIC DNA]</scope>
</reference>
<dbReference type="PANTHER" id="PTHR22948:SF65">
    <property type="entry name" value="A-KINASE ANCHORING PROTEIN 1"/>
    <property type="match status" value="1"/>
</dbReference>
<dbReference type="PANTHER" id="PTHR22948">
    <property type="entry name" value="TUDOR DOMAIN CONTAINING PROTEIN"/>
    <property type="match status" value="1"/>
</dbReference>
<dbReference type="Gene3D" id="3.30.1370.10">
    <property type="entry name" value="K Homology domain, type 1"/>
    <property type="match status" value="1"/>
</dbReference>
<dbReference type="InterPro" id="IPR036612">
    <property type="entry name" value="KH_dom_type_1_sf"/>
</dbReference>
<dbReference type="GO" id="GO:0005739">
    <property type="term" value="C:mitochondrion"/>
    <property type="evidence" value="ECO:0007669"/>
    <property type="project" value="UniProtKB-ARBA"/>
</dbReference>
<dbReference type="InterPro" id="IPR035437">
    <property type="entry name" value="SNase_OB-fold_sf"/>
</dbReference>
<evidence type="ECO:0000256" key="1">
    <source>
        <dbReference type="PROSITE-ProRule" id="PRU00117"/>
    </source>
</evidence>
<keyword evidence="5" id="KW-1185">Reference proteome</keyword>
<organism evidence="4 5">
    <name type="scientific">Caenorhabditis bovis</name>
    <dbReference type="NCBI Taxonomy" id="2654633"/>
    <lineage>
        <taxon>Eukaryota</taxon>
        <taxon>Metazoa</taxon>
        <taxon>Ecdysozoa</taxon>
        <taxon>Nematoda</taxon>
        <taxon>Chromadorea</taxon>
        <taxon>Rhabditida</taxon>
        <taxon>Rhabditina</taxon>
        <taxon>Rhabditomorpha</taxon>
        <taxon>Rhabditoidea</taxon>
        <taxon>Rhabditidae</taxon>
        <taxon>Peloderinae</taxon>
        <taxon>Caenorhabditis</taxon>
    </lineage>
</organism>
<accession>A0A8S1ECZ9</accession>
<dbReference type="InterPro" id="IPR004087">
    <property type="entry name" value="KH_dom"/>
</dbReference>
<evidence type="ECO:0000313" key="5">
    <source>
        <dbReference type="Proteomes" id="UP000494206"/>
    </source>
</evidence>
<comment type="caution">
    <text evidence="4">The sequence shown here is derived from an EMBL/GenBank/DDBJ whole genome shotgun (WGS) entry which is preliminary data.</text>
</comment>
<dbReference type="SUPFAM" id="SSF54791">
    <property type="entry name" value="Eukaryotic type KH-domain (KH-domain type I)"/>
    <property type="match status" value="1"/>
</dbReference>
<dbReference type="SUPFAM" id="SSF63748">
    <property type="entry name" value="Tudor/PWWP/MBT"/>
    <property type="match status" value="1"/>
</dbReference>
<dbReference type="InterPro" id="IPR050621">
    <property type="entry name" value="Tudor_domain_containing"/>
</dbReference>
<dbReference type="Proteomes" id="UP000494206">
    <property type="component" value="Unassembled WGS sequence"/>
</dbReference>
<dbReference type="InterPro" id="IPR004088">
    <property type="entry name" value="KH_dom_type_1"/>
</dbReference>
<feature type="compositionally biased region" description="Low complexity" evidence="2">
    <location>
        <begin position="58"/>
        <end position="84"/>
    </location>
</feature>
<gene>
    <name evidence="4" type="ORF">CBOVIS_LOCUS4284</name>
</gene>
<dbReference type="Pfam" id="PF00013">
    <property type="entry name" value="KH_1"/>
    <property type="match status" value="1"/>
</dbReference>
<dbReference type="InterPro" id="IPR047368">
    <property type="entry name" value="KH-I_AKAP1"/>
</dbReference>
<dbReference type="Gene3D" id="2.40.50.90">
    <property type="match status" value="1"/>
</dbReference>
<evidence type="ECO:0000256" key="2">
    <source>
        <dbReference type="SAM" id="MobiDB-lite"/>
    </source>
</evidence>
<dbReference type="PROSITE" id="PS50084">
    <property type="entry name" value="KH_TYPE_1"/>
    <property type="match status" value="1"/>
</dbReference>
<dbReference type="SMART" id="SM00322">
    <property type="entry name" value="KH"/>
    <property type="match status" value="1"/>
</dbReference>
<dbReference type="SMART" id="SM00333">
    <property type="entry name" value="TUDOR"/>
    <property type="match status" value="1"/>
</dbReference>
<dbReference type="CDD" id="cd22395">
    <property type="entry name" value="KH-I_AKAP1"/>
    <property type="match status" value="1"/>
</dbReference>
<feature type="region of interest" description="Disordered" evidence="2">
    <location>
        <begin position="117"/>
        <end position="173"/>
    </location>
</feature>
<dbReference type="PROSITE" id="PS50304">
    <property type="entry name" value="TUDOR"/>
    <property type="match status" value="1"/>
</dbReference>
<evidence type="ECO:0000313" key="4">
    <source>
        <dbReference type="EMBL" id="CAB3401549.1"/>
    </source>
</evidence>
<proteinExistence type="predicted"/>
<dbReference type="EMBL" id="CADEPM010000003">
    <property type="protein sequence ID" value="CAB3401549.1"/>
    <property type="molecule type" value="Genomic_DNA"/>
</dbReference>
<evidence type="ECO:0000259" key="3">
    <source>
        <dbReference type="PROSITE" id="PS50304"/>
    </source>
</evidence>
<dbReference type="CDD" id="cd20407">
    <property type="entry name" value="Tudor_AKAP1"/>
    <property type="match status" value="1"/>
</dbReference>
<dbReference type="AlphaFoldDB" id="A0A8S1ECZ9"/>
<dbReference type="InterPro" id="IPR002999">
    <property type="entry name" value="Tudor"/>
</dbReference>
<protein>
    <recommendedName>
        <fullName evidence="3">Tudor domain-containing protein</fullName>
    </recommendedName>
</protein>
<feature type="region of interest" description="Disordered" evidence="2">
    <location>
        <begin position="53"/>
        <end position="84"/>
    </location>
</feature>
<sequence length="536" mass="58914">MFAPAFAPPVLVHPAALPTHLPPPPCFISADGTLIFPPGFLPPPFPAVSDEEELHALTSSSANSITSSSGGSETSSSPVPSVTESFVLPTTKTAVQLRIVPLTGNEDEELRQYAKAQGEAKLMRRTRRNSAGSSAPSSVYDGSTAPTTSDFYFDTASSQDSGRATGGLASSLSPPMDDAANGFSYTASNDLLDPTPMYEFEIPNSLVGLIIGIKGKTIKELSQRTNVRMLIRQHHTQEKVKTHQICQVRGKREEINHCLQMLRRRFPSPRFPELNLQPVLPPPLPNNCFDMLSTQPTWLTLPEEIKCEVAVSSIIDPSHFFVQQPTHPSFASLRILDLYMLRLYGEHTNLPELPIPCQEGLLCAAPVMDAWFRAVTVEYYEDTDEVFVKFVDYGGYTKMPRCNLRQIRTDLMSLPFQSIEVKLAHVRPIDGTSSWGAQAMLEFADLCTGKVISLRMVGYEVDTRVPMVELYVPITMHIGDGAVETVEIRFDQYLLDKGFARTADPSKLLRSSSTAASISGKRPSLATQSSQTTLVC</sequence>
<dbReference type="OrthoDB" id="10069557at2759"/>
<keyword evidence="1" id="KW-0694">RNA-binding</keyword>
<dbReference type="Gene3D" id="2.30.30.140">
    <property type="match status" value="1"/>
</dbReference>
<feature type="domain" description="Tudor" evidence="3">
    <location>
        <begin position="356"/>
        <end position="414"/>
    </location>
</feature>
<dbReference type="InterPro" id="IPR047367">
    <property type="entry name" value="Tudor_AKAP1"/>
</dbReference>